<dbReference type="RefSeq" id="WP_134571599.1">
    <property type="nucleotide sequence ID" value="NZ_SOGT01000004.1"/>
</dbReference>
<evidence type="ECO:0000313" key="7">
    <source>
        <dbReference type="EMBL" id="TFD28098.1"/>
    </source>
</evidence>
<proteinExistence type="inferred from homology"/>
<evidence type="ECO:0000256" key="3">
    <source>
        <dbReference type="ARBA" id="ARBA00013365"/>
    </source>
</evidence>
<dbReference type="InterPro" id="IPR004843">
    <property type="entry name" value="Calcineurin-like_PHP"/>
</dbReference>
<evidence type="ECO:0000256" key="1">
    <source>
        <dbReference type="ARBA" id="ARBA00010555"/>
    </source>
</evidence>
<keyword evidence="8" id="KW-1185">Reference proteome</keyword>
<keyword evidence="4 7" id="KW-0269">Exonuclease</keyword>
<dbReference type="AlphaFoldDB" id="A0A4R8ZK19"/>
<dbReference type="InterPro" id="IPR004593">
    <property type="entry name" value="SbcD"/>
</dbReference>
<comment type="subunit">
    <text evidence="2 4">Heterodimer of SbcC and SbcD.</text>
</comment>
<comment type="caution">
    <text evidence="7">The sequence shown here is derived from an EMBL/GenBank/DDBJ whole genome shotgun (WGS) entry which is preliminary data.</text>
</comment>
<comment type="similarity">
    <text evidence="1 4">Belongs to the SbcD family.</text>
</comment>
<accession>A0A4R8ZK19</accession>
<dbReference type="GO" id="GO:0004519">
    <property type="term" value="F:endonuclease activity"/>
    <property type="evidence" value="ECO:0007669"/>
    <property type="project" value="UniProtKB-KW"/>
</dbReference>
<dbReference type="EMBL" id="SOGT01000004">
    <property type="protein sequence ID" value="TFD28098.1"/>
    <property type="molecule type" value="Genomic_DNA"/>
</dbReference>
<sequence>MKILHTSDWHIGRTFHTHSTLEHLGLVLDALVAVVAERAVDVVAVAGDVFDSAMPSKESYALLTDTLRRLKEAGASVVMTSGNHDSATRLGFQSEWAALAGIHVVTRPDQYASPITITDEHGPVHFYGIPYLEPALIRHLHPGVSLKTHEQVLDFAMTRIRDDLALRRLTECGGRSVVLSHCFAAGVAPATESSDVERDITAGGLDVVPLQVFDGCDYVALGHIHGRATLTERVRYSGAPLHYSFAEAGKARGAWLVELDAGGLGPIEWVDLPVPRRLVVLSGELADLLADEAYADNEGDWVKAILTDQVRPLDAMRALHSRFAHAVALEHRPAFTVEADGSTYAERIRAATGDPEIVAGFLAFVRNGVGPSEFERALISELLNEQNAKEVNA</sequence>
<dbReference type="Gene3D" id="3.60.21.10">
    <property type="match status" value="1"/>
</dbReference>
<dbReference type="PANTHER" id="PTHR30337">
    <property type="entry name" value="COMPONENT OF ATP-DEPENDENT DSDNA EXONUCLEASE"/>
    <property type="match status" value="1"/>
</dbReference>
<name>A0A4R8ZK19_9MICO</name>
<protein>
    <recommendedName>
        <fullName evidence="3 4">Nuclease SbcCD subunit D</fullName>
    </recommendedName>
</protein>
<dbReference type="Pfam" id="PF12320">
    <property type="entry name" value="SbcD_C"/>
    <property type="match status" value="1"/>
</dbReference>
<dbReference type="Proteomes" id="UP000298424">
    <property type="component" value="Unassembled WGS sequence"/>
</dbReference>
<dbReference type="NCBIfam" id="TIGR00619">
    <property type="entry name" value="sbcd"/>
    <property type="match status" value="1"/>
</dbReference>
<dbReference type="InterPro" id="IPR026843">
    <property type="entry name" value="SbcD_C"/>
</dbReference>
<evidence type="ECO:0000259" key="5">
    <source>
        <dbReference type="Pfam" id="PF00149"/>
    </source>
</evidence>
<dbReference type="GO" id="GO:0006260">
    <property type="term" value="P:DNA replication"/>
    <property type="evidence" value="ECO:0007669"/>
    <property type="project" value="UniProtKB-KW"/>
</dbReference>
<reference evidence="7 8" key="1">
    <citation type="submission" date="2019-03" db="EMBL/GenBank/DDBJ databases">
        <title>Genomics of glacier-inhabiting Cryobacterium strains.</title>
        <authorList>
            <person name="Liu Q."/>
            <person name="Xin Y.-H."/>
        </authorList>
    </citation>
    <scope>NUCLEOTIDE SEQUENCE [LARGE SCALE GENOMIC DNA]</scope>
    <source>
        <strain evidence="7 8">TMT1-1</strain>
    </source>
</reference>
<keyword evidence="4" id="KW-0255">Endonuclease</keyword>
<dbReference type="PANTHER" id="PTHR30337:SF0">
    <property type="entry name" value="NUCLEASE SBCCD SUBUNIT D"/>
    <property type="match status" value="1"/>
</dbReference>
<dbReference type="Pfam" id="PF00149">
    <property type="entry name" value="Metallophos"/>
    <property type="match status" value="1"/>
</dbReference>
<feature type="domain" description="Nuclease SbcCD subunit D C-terminal" evidence="6">
    <location>
        <begin position="275"/>
        <end position="332"/>
    </location>
</feature>
<evidence type="ECO:0000313" key="8">
    <source>
        <dbReference type="Proteomes" id="UP000298424"/>
    </source>
</evidence>
<dbReference type="InterPro" id="IPR029052">
    <property type="entry name" value="Metallo-depent_PP-like"/>
</dbReference>
<evidence type="ECO:0000256" key="4">
    <source>
        <dbReference type="RuleBase" id="RU363069"/>
    </source>
</evidence>
<keyword evidence="4" id="KW-0540">Nuclease</keyword>
<keyword evidence="4" id="KW-0233">DNA recombination</keyword>
<keyword evidence="4" id="KW-0235">DNA replication</keyword>
<dbReference type="GO" id="GO:0008408">
    <property type="term" value="F:3'-5' exonuclease activity"/>
    <property type="evidence" value="ECO:0007669"/>
    <property type="project" value="InterPro"/>
</dbReference>
<dbReference type="InterPro" id="IPR050535">
    <property type="entry name" value="DNA_Repair-Maintenance_Comp"/>
</dbReference>
<organism evidence="7 8">
    <name type="scientific">Cryobacterium lyxosi</name>
    <dbReference type="NCBI Taxonomy" id="1259228"/>
    <lineage>
        <taxon>Bacteria</taxon>
        <taxon>Bacillati</taxon>
        <taxon>Actinomycetota</taxon>
        <taxon>Actinomycetes</taxon>
        <taxon>Micrococcales</taxon>
        <taxon>Microbacteriaceae</taxon>
        <taxon>Cryobacterium</taxon>
    </lineage>
</organism>
<dbReference type="SUPFAM" id="SSF56300">
    <property type="entry name" value="Metallo-dependent phosphatases"/>
    <property type="match status" value="1"/>
</dbReference>
<comment type="function">
    <text evidence="4">SbcCD cleaves DNA hairpin structures. These structures can inhibit DNA replication and are intermediates in certain DNA recombination reactions. The complex acts as a 3'-&gt;5' double strand exonuclease that can open hairpins. It also has a 5' single-strand endonuclease activity.</text>
</comment>
<gene>
    <name evidence="4 7" type="primary">sbcD</name>
    <name evidence="7" type="ORF">E3T27_03460</name>
</gene>
<evidence type="ECO:0000256" key="2">
    <source>
        <dbReference type="ARBA" id="ARBA00011322"/>
    </source>
</evidence>
<dbReference type="OrthoDB" id="9773856at2"/>
<dbReference type="GO" id="GO:0006310">
    <property type="term" value="P:DNA recombination"/>
    <property type="evidence" value="ECO:0007669"/>
    <property type="project" value="UniProtKB-KW"/>
</dbReference>
<evidence type="ECO:0000259" key="6">
    <source>
        <dbReference type="Pfam" id="PF12320"/>
    </source>
</evidence>
<feature type="domain" description="Calcineurin-like phosphoesterase" evidence="5">
    <location>
        <begin position="1"/>
        <end position="226"/>
    </location>
</feature>
<keyword evidence="4" id="KW-0378">Hydrolase</keyword>